<dbReference type="Pfam" id="PF09718">
    <property type="entry name" value="Tape_meas_lam_C"/>
    <property type="match status" value="1"/>
</dbReference>
<evidence type="ECO:0000313" key="3">
    <source>
        <dbReference type="EMBL" id="OIQ64666.1"/>
    </source>
</evidence>
<feature type="coiled-coil region" evidence="1">
    <location>
        <begin position="4"/>
        <end position="44"/>
    </location>
</feature>
<reference evidence="3" key="1">
    <citation type="submission" date="2016-10" db="EMBL/GenBank/DDBJ databases">
        <title>Sequence of Gallionella enrichment culture.</title>
        <authorList>
            <person name="Poehlein A."/>
            <person name="Muehling M."/>
            <person name="Daniel R."/>
        </authorList>
    </citation>
    <scope>NUCLEOTIDE SEQUENCE</scope>
</reference>
<gene>
    <name evidence="3" type="ORF">GALL_537820</name>
</gene>
<proteinExistence type="predicted"/>
<evidence type="ECO:0000256" key="1">
    <source>
        <dbReference type="SAM" id="Coils"/>
    </source>
</evidence>
<name>A0A1J5P0T5_9ZZZZ</name>
<keyword evidence="1" id="KW-0175">Coiled coil</keyword>
<evidence type="ECO:0000259" key="2">
    <source>
        <dbReference type="Pfam" id="PF09718"/>
    </source>
</evidence>
<sequence>MLGNQFKEEQIAQAEAAQKEQARQDQVRADVSKLKQELSELAQIKGGPLTGGEMADAMGRFADRSREAAEAALIVAQQLNLGSPALKGWRDGLDKWLTQAKDGFQTFKQLATSVMNGVQQAFSQGIAGLLSGQMSFGQAMKSIWQGIVQTVAQAVAQMIARWIAMAIARDILKLKENATDGGRTAASLVTATAETWAAYAGIPFAGPILAATQIATMYGSMAASSGLATAAGAKVTAMAVGSRVDNPTLALIGEAGPEVVAPERSFLDWARHLFGMGANLQANLALNDRVVQDYSMKSASIDSDASGYARSEMSAGAMAQGSPQLVQHFHAPVWDPSARGLRQMGENVMDGLRATTRERSVVLRPGQVFGGL</sequence>
<dbReference type="InterPro" id="IPR006431">
    <property type="entry name" value="Phage_tape_meas_C"/>
</dbReference>
<dbReference type="EMBL" id="MLJW01007932">
    <property type="protein sequence ID" value="OIQ64666.1"/>
    <property type="molecule type" value="Genomic_DNA"/>
</dbReference>
<organism evidence="3">
    <name type="scientific">mine drainage metagenome</name>
    <dbReference type="NCBI Taxonomy" id="410659"/>
    <lineage>
        <taxon>unclassified sequences</taxon>
        <taxon>metagenomes</taxon>
        <taxon>ecological metagenomes</taxon>
    </lineage>
</organism>
<feature type="domain" description="Bacteriophage tail tape measure C-terminal" evidence="2">
    <location>
        <begin position="88"/>
        <end position="167"/>
    </location>
</feature>
<accession>A0A1J5P0T5</accession>
<dbReference type="AlphaFoldDB" id="A0A1J5P0T5"/>
<protein>
    <recommendedName>
        <fullName evidence="2">Bacteriophage tail tape measure C-terminal domain-containing protein</fullName>
    </recommendedName>
</protein>
<comment type="caution">
    <text evidence="3">The sequence shown here is derived from an EMBL/GenBank/DDBJ whole genome shotgun (WGS) entry which is preliminary data.</text>
</comment>